<feature type="compositionally biased region" description="Basic and acidic residues" evidence="10">
    <location>
        <begin position="90"/>
        <end position="106"/>
    </location>
</feature>
<keyword evidence="6" id="KW-0507">mRNA processing</keyword>
<dbReference type="OrthoDB" id="196131at2759"/>
<dbReference type="PROSITE" id="PS00039">
    <property type="entry name" value="DEAD_ATP_HELICASE"/>
    <property type="match status" value="1"/>
</dbReference>
<dbReference type="InterPro" id="IPR014014">
    <property type="entry name" value="RNA_helicase_DEAD_Q_motif"/>
</dbReference>
<accession>A0A0P1KNG8</accession>
<evidence type="ECO:0000256" key="5">
    <source>
        <dbReference type="ARBA" id="ARBA00022840"/>
    </source>
</evidence>
<feature type="domain" description="Helicase ATP-binding" evidence="11">
    <location>
        <begin position="264"/>
        <end position="444"/>
    </location>
</feature>
<dbReference type="GO" id="GO:0008380">
    <property type="term" value="P:RNA splicing"/>
    <property type="evidence" value="ECO:0007669"/>
    <property type="project" value="UniProtKB-KW"/>
</dbReference>
<dbReference type="InterPro" id="IPR056149">
    <property type="entry name" value="PRP5/DDX46/KHDC4_KH"/>
</dbReference>
<dbReference type="InterPro" id="IPR000629">
    <property type="entry name" value="RNA-helicase_DEAD-box_CS"/>
</dbReference>
<evidence type="ECO:0000256" key="2">
    <source>
        <dbReference type="ARBA" id="ARBA00022741"/>
    </source>
</evidence>
<sequence>MSTVSAEEKKRLLLERRNKWKQKKAEFDALKVQQKTNKESSVESSGALSKNENGTQEVLIRRENNSKPASKKSSKNRKRAFEESDEEEETAKVRLFRPDELSDADRSANSNTKATAVEEDPLDLFMRGLNTSNNDKDRGILNADVLDDVLSEEEAVDELDGIEAEFMRLKKLKSKKKVKRLNIHVQELEPFIKDFYIEPEEIKNMSETEIDELRLGLDNVKIKGQGCPRPIVKWSQLGLTTDIMDLITKDFAFVSPTPIQAQAIPAIMAGRDVIGISKTGSGKTVSFLLPLLRQIKALRPLASGETGPMGLILAPTRELAVQIHEETAKFLGRVSKLRSICCTGGSELKQQINELKKGIEIVVATPGRFIDLLTLNSGKLLNTERVTFVVMDEADRLFDLGFEPQITEIMKTIRPDKQCVLFSATFPTKLKSFASRILNKPVSITINSKSLINENIEQKLRIYDNDEEKFEGLLEILRTQTSMDTEDEKDDEKDEKTIVFVSSQQICDLIYYRLQERNYTTYAIHAGKPYNERASSLEKFKSTKNGILLCTEVLSRGLNVPEVSLVVIYNAVKTFAQYVHTTGRTARGDKHGTAVSLLLSDELAASYILNKSLRDTEIELLEEATVEKLKHMANKFESGMKTGKYRLTKGFGGKGLEHMGKLNEEKHEQELKQYNVPKQSKNSENEGDNHSEADQVIVPKLEYVFLQNKNPNGRITYSAEVNVNDLPQLVRWEATKNTTLSFIKHETACSITNRGKFYQEGSGPKSATEEPKLYLLIEAHEEKDVRLAIELLEDKVKEGVKKVSINEAKSSKFSL</sequence>
<dbReference type="Pfam" id="PF23469">
    <property type="entry name" value="KH_12"/>
    <property type="match status" value="1"/>
</dbReference>
<dbReference type="GO" id="GO:0005524">
    <property type="term" value="F:ATP binding"/>
    <property type="evidence" value="ECO:0007669"/>
    <property type="project" value="UniProtKB-KW"/>
</dbReference>
<evidence type="ECO:0000313" key="14">
    <source>
        <dbReference type="EMBL" id="CUS21303.1"/>
    </source>
</evidence>
<dbReference type="CDD" id="cd18787">
    <property type="entry name" value="SF2_C_DEAD"/>
    <property type="match status" value="1"/>
</dbReference>
<dbReference type="Pfam" id="PF00271">
    <property type="entry name" value="Helicase_C"/>
    <property type="match status" value="1"/>
</dbReference>
<dbReference type="SMART" id="SM00487">
    <property type="entry name" value="DEXDc"/>
    <property type="match status" value="1"/>
</dbReference>
<dbReference type="GO" id="GO:0016787">
    <property type="term" value="F:hydrolase activity"/>
    <property type="evidence" value="ECO:0007669"/>
    <property type="project" value="UniProtKB-KW"/>
</dbReference>
<feature type="short sequence motif" description="Q motif" evidence="9">
    <location>
        <begin position="232"/>
        <end position="261"/>
    </location>
</feature>
<dbReference type="PROSITE" id="PS51195">
    <property type="entry name" value="Q_MOTIF"/>
    <property type="match status" value="1"/>
</dbReference>
<feature type="compositionally biased region" description="Basic residues" evidence="10">
    <location>
        <begin position="69"/>
        <end position="78"/>
    </location>
</feature>
<feature type="domain" description="DEAD-box RNA helicase Q" evidence="13">
    <location>
        <begin position="232"/>
        <end position="261"/>
    </location>
</feature>
<dbReference type="Pfam" id="PF00270">
    <property type="entry name" value="DEAD"/>
    <property type="match status" value="1"/>
</dbReference>
<dbReference type="PANTHER" id="PTHR47958">
    <property type="entry name" value="ATP-DEPENDENT RNA HELICASE DBP3"/>
    <property type="match status" value="1"/>
</dbReference>
<protein>
    <recommendedName>
        <fullName evidence="1">RNA helicase</fullName>
        <ecNumber evidence="1">3.6.4.13</ecNumber>
    </recommendedName>
</protein>
<dbReference type="SMART" id="SM00490">
    <property type="entry name" value="HELICc"/>
    <property type="match status" value="1"/>
</dbReference>
<dbReference type="GO" id="GO:0003724">
    <property type="term" value="F:RNA helicase activity"/>
    <property type="evidence" value="ECO:0007669"/>
    <property type="project" value="UniProtKB-EC"/>
</dbReference>
<dbReference type="GO" id="GO:0003676">
    <property type="term" value="F:nucleic acid binding"/>
    <property type="evidence" value="ECO:0007669"/>
    <property type="project" value="InterPro"/>
</dbReference>
<evidence type="ECO:0000256" key="1">
    <source>
        <dbReference type="ARBA" id="ARBA00012552"/>
    </source>
</evidence>
<proteinExistence type="inferred from homology"/>
<comment type="catalytic activity">
    <reaction evidence="8">
        <text>ATP + H2O = ADP + phosphate + H(+)</text>
        <dbReference type="Rhea" id="RHEA:13065"/>
        <dbReference type="ChEBI" id="CHEBI:15377"/>
        <dbReference type="ChEBI" id="CHEBI:15378"/>
        <dbReference type="ChEBI" id="CHEBI:30616"/>
        <dbReference type="ChEBI" id="CHEBI:43474"/>
        <dbReference type="ChEBI" id="CHEBI:456216"/>
        <dbReference type="EC" id="3.6.4.13"/>
    </reaction>
</comment>
<evidence type="ECO:0000256" key="6">
    <source>
        <dbReference type="ARBA" id="ARBA00023187"/>
    </source>
</evidence>
<evidence type="ECO:0000256" key="8">
    <source>
        <dbReference type="ARBA" id="ARBA00047984"/>
    </source>
</evidence>
<feature type="region of interest" description="Disordered" evidence="10">
    <location>
        <begin position="24"/>
        <end position="115"/>
    </location>
</feature>
<dbReference type="EMBL" id="LN890542">
    <property type="protein sequence ID" value="CUS21303.1"/>
    <property type="molecule type" value="Genomic_DNA"/>
</dbReference>
<dbReference type="Gene3D" id="3.40.50.300">
    <property type="entry name" value="P-loop containing nucleotide triphosphate hydrolases"/>
    <property type="match status" value="2"/>
</dbReference>
<keyword evidence="15" id="KW-1185">Reference proteome</keyword>
<feature type="region of interest" description="Disordered" evidence="10">
    <location>
        <begin position="672"/>
        <end position="693"/>
    </location>
</feature>
<evidence type="ECO:0000313" key="15">
    <source>
        <dbReference type="Proteomes" id="UP000236544"/>
    </source>
</evidence>
<feature type="compositionally biased region" description="Polar residues" evidence="10">
    <location>
        <begin position="42"/>
        <end position="56"/>
    </location>
</feature>
<dbReference type="InterPro" id="IPR027417">
    <property type="entry name" value="P-loop_NTPase"/>
</dbReference>
<keyword evidence="5" id="KW-0067">ATP-binding</keyword>
<evidence type="ECO:0000256" key="10">
    <source>
        <dbReference type="SAM" id="MobiDB-lite"/>
    </source>
</evidence>
<dbReference type="InterPro" id="IPR001650">
    <property type="entry name" value="Helicase_C-like"/>
</dbReference>
<evidence type="ECO:0000259" key="12">
    <source>
        <dbReference type="PROSITE" id="PS51194"/>
    </source>
</evidence>
<dbReference type="SUPFAM" id="SSF52540">
    <property type="entry name" value="P-loop containing nucleoside triphosphate hydrolases"/>
    <property type="match status" value="2"/>
</dbReference>
<dbReference type="PROSITE" id="PS51192">
    <property type="entry name" value="HELICASE_ATP_BIND_1"/>
    <property type="match status" value="1"/>
</dbReference>
<dbReference type="PROSITE" id="PS51194">
    <property type="entry name" value="HELICASE_CTER"/>
    <property type="match status" value="1"/>
</dbReference>
<keyword evidence="2" id="KW-0547">Nucleotide-binding</keyword>
<evidence type="ECO:0000256" key="9">
    <source>
        <dbReference type="PROSITE-ProRule" id="PRU00552"/>
    </source>
</evidence>
<dbReference type="Proteomes" id="UP000236544">
    <property type="component" value="Unassembled WGS sequence"/>
</dbReference>
<dbReference type="AlphaFoldDB" id="A0A0P1KNG8"/>
<feature type="compositionally biased region" description="Basic and acidic residues" evidence="10">
    <location>
        <begin position="681"/>
        <end position="693"/>
    </location>
</feature>
<reference evidence="15" key="1">
    <citation type="submission" date="2015-10" db="EMBL/GenBank/DDBJ databases">
        <authorList>
            <person name="Devillers H."/>
        </authorList>
    </citation>
    <scope>NUCLEOTIDE SEQUENCE [LARGE SCALE GENOMIC DNA]</scope>
</reference>
<comment type="similarity">
    <text evidence="7">Belongs to the DEAD box helicase family. DDX46/PRP5 subfamily.</text>
</comment>
<evidence type="ECO:0000256" key="7">
    <source>
        <dbReference type="ARBA" id="ARBA00038511"/>
    </source>
</evidence>
<organism evidence="14 15">
    <name type="scientific">Lachancea quebecensis</name>
    <dbReference type="NCBI Taxonomy" id="1654605"/>
    <lineage>
        <taxon>Eukaryota</taxon>
        <taxon>Fungi</taxon>
        <taxon>Dikarya</taxon>
        <taxon>Ascomycota</taxon>
        <taxon>Saccharomycotina</taxon>
        <taxon>Saccharomycetes</taxon>
        <taxon>Saccharomycetales</taxon>
        <taxon>Saccharomycetaceae</taxon>
        <taxon>Lachancea</taxon>
    </lineage>
</organism>
<evidence type="ECO:0000256" key="3">
    <source>
        <dbReference type="ARBA" id="ARBA00022801"/>
    </source>
</evidence>
<dbReference type="InterPro" id="IPR011545">
    <property type="entry name" value="DEAD/DEAH_box_helicase_dom"/>
</dbReference>
<gene>
    <name evidence="14" type="ORF">LAQU0_S02e10638g</name>
</gene>
<feature type="domain" description="Helicase C-terminal" evidence="12">
    <location>
        <begin position="469"/>
        <end position="637"/>
    </location>
</feature>
<keyword evidence="4" id="KW-0347">Helicase</keyword>
<evidence type="ECO:0000256" key="4">
    <source>
        <dbReference type="ARBA" id="ARBA00022806"/>
    </source>
</evidence>
<dbReference type="EC" id="3.6.4.13" evidence="1"/>
<name>A0A0P1KNG8_9SACH</name>
<evidence type="ECO:0000259" key="11">
    <source>
        <dbReference type="PROSITE" id="PS51192"/>
    </source>
</evidence>
<keyword evidence="6" id="KW-0508">mRNA splicing</keyword>
<keyword evidence="3" id="KW-0378">Hydrolase</keyword>
<dbReference type="InterPro" id="IPR014001">
    <property type="entry name" value="Helicase_ATP-bd"/>
</dbReference>
<evidence type="ECO:0000259" key="13">
    <source>
        <dbReference type="PROSITE" id="PS51195"/>
    </source>
</evidence>